<feature type="compositionally biased region" description="Polar residues" evidence="2">
    <location>
        <begin position="301"/>
        <end position="310"/>
    </location>
</feature>
<name>A0A7J6MM20_PERCH</name>
<feature type="compositionally biased region" description="Polar residues" evidence="2">
    <location>
        <begin position="334"/>
        <end position="344"/>
    </location>
</feature>
<feature type="domain" description="EH" evidence="3">
    <location>
        <begin position="1"/>
        <end position="74"/>
    </location>
</feature>
<dbReference type="InterPro" id="IPR002048">
    <property type="entry name" value="EF_hand_dom"/>
</dbReference>
<evidence type="ECO:0000256" key="2">
    <source>
        <dbReference type="SAM" id="MobiDB-lite"/>
    </source>
</evidence>
<reference evidence="5 6" key="1">
    <citation type="submission" date="2020-04" db="EMBL/GenBank/DDBJ databases">
        <title>Perkinsus chesapeaki whole genome sequence.</title>
        <authorList>
            <person name="Bogema D.R."/>
        </authorList>
    </citation>
    <scope>NUCLEOTIDE SEQUENCE [LARGE SCALE GENOMIC DNA]</scope>
    <source>
        <strain evidence="5">ATCC PRA-425</strain>
    </source>
</reference>
<feature type="region of interest" description="Disordered" evidence="2">
    <location>
        <begin position="300"/>
        <end position="345"/>
    </location>
</feature>
<dbReference type="PROSITE" id="PS50031">
    <property type="entry name" value="EH"/>
    <property type="match status" value="1"/>
</dbReference>
<dbReference type="AlphaFoldDB" id="A0A7J6MM20"/>
<proteinExistence type="predicted"/>
<dbReference type="Pfam" id="PF12763">
    <property type="entry name" value="EH"/>
    <property type="match status" value="1"/>
</dbReference>
<feature type="region of interest" description="Disordered" evidence="2">
    <location>
        <begin position="99"/>
        <end position="126"/>
    </location>
</feature>
<feature type="compositionally biased region" description="Basic and acidic residues" evidence="2">
    <location>
        <begin position="311"/>
        <end position="333"/>
    </location>
</feature>
<organism evidence="5 6">
    <name type="scientific">Perkinsus chesapeaki</name>
    <name type="common">Clam parasite</name>
    <name type="synonym">Perkinsus andrewsi</name>
    <dbReference type="NCBI Taxonomy" id="330153"/>
    <lineage>
        <taxon>Eukaryota</taxon>
        <taxon>Sar</taxon>
        <taxon>Alveolata</taxon>
        <taxon>Perkinsozoa</taxon>
        <taxon>Perkinsea</taxon>
        <taxon>Perkinsida</taxon>
        <taxon>Perkinsidae</taxon>
        <taxon>Perkinsus</taxon>
    </lineage>
</organism>
<dbReference type="GO" id="GO:0005509">
    <property type="term" value="F:calcium ion binding"/>
    <property type="evidence" value="ECO:0007669"/>
    <property type="project" value="InterPro"/>
</dbReference>
<dbReference type="OrthoDB" id="306198at2759"/>
<dbReference type="Proteomes" id="UP000591131">
    <property type="component" value="Unassembled WGS sequence"/>
</dbReference>
<dbReference type="GO" id="GO:0005737">
    <property type="term" value="C:cytoplasm"/>
    <property type="evidence" value="ECO:0007669"/>
    <property type="project" value="TreeGrafter"/>
</dbReference>
<feature type="domain" description="EF-hand" evidence="4">
    <location>
        <begin position="25"/>
        <end position="60"/>
    </location>
</feature>
<evidence type="ECO:0000313" key="6">
    <source>
        <dbReference type="Proteomes" id="UP000591131"/>
    </source>
</evidence>
<dbReference type="SMART" id="SM00027">
    <property type="entry name" value="EH"/>
    <property type="match status" value="1"/>
</dbReference>
<dbReference type="InterPro" id="IPR000261">
    <property type="entry name" value="EH_dom"/>
</dbReference>
<evidence type="ECO:0000259" key="3">
    <source>
        <dbReference type="PROSITE" id="PS50031"/>
    </source>
</evidence>
<dbReference type="SMART" id="SM00054">
    <property type="entry name" value="EFh"/>
    <property type="match status" value="1"/>
</dbReference>
<evidence type="ECO:0000313" key="5">
    <source>
        <dbReference type="EMBL" id="KAF4672648.1"/>
    </source>
</evidence>
<protein>
    <recommendedName>
        <fullName evidence="7">Epidermal growth factor receptor substrate 15-like 1</fullName>
    </recommendedName>
</protein>
<dbReference type="EMBL" id="JAAPAO010000103">
    <property type="protein sequence ID" value="KAF4672648.1"/>
    <property type="molecule type" value="Genomic_DNA"/>
</dbReference>
<dbReference type="Gene3D" id="1.10.238.10">
    <property type="entry name" value="EF-hand"/>
    <property type="match status" value="1"/>
</dbReference>
<evidence type="ECO:0000256" key="1">
    <source>
        <dbReference type="ARBA" id="ARBA00022837"/>
    </source>
</evidence>
<gene>
    <name evidence="5" type="ORF">FOL47_000278</name>
</gene>
<dbReference type="CDD" id="cd00052">
    <property type="entry name" value="EH"/>
    <property type="match status" value="1"/>
</dbReference>
<dbReference type="PROSITE" id="PS50222">
    <property type="entry name" value="EF_HAND_2"/>
    <property type="match status" value="1"/>
</dbReference>
<keyword evidence="6" id="KW-1185">Reference proteome</keyword>
<evidence type="ECO:0008006" key="7">
    <source>
        <dbReference type="Google" id="ProtNLM"/>
    </source>
</evidence>
<dbReference type="InterPro" id="IPR011992">
    <property type="entry name" value="EF-hand-dom_pair"/>
</dbReference>
<dbReference type="GO" id="GO:0005886">
    <property type="term" value="C:plasma membrane"/>
    <property type="evidence" value="ECO:0007669"/>
    <property type="project" value="TreeGrafter"/>
</dbReference>
<dbReference type="InterPro" id="IPR018247">
    <property type="entry name" value="EF_Hand_1_Ca_BS"/>
</dbReference>
<dbReference type="GO" id="GO:0016197">
    <property type="term" value="P:endosomal transport"/>
    <property type="evidence" value="ECO:0007669"/>
    <property type="project" value="TreeGrafter"/>
</dbReference>
<feature type="compositionally biased region" description="Low complexity" evidence="2">
    <location>
        <begin position="102"/>
        <end position="111"/>
    </location>
</feature>
<dbReference type="SUPFAM" id="SSF47473">
    <property type="entry name" value="EF-hand"/>
    <property type="match status" value="1"/>
</dbReference>
<dbReference type="PROSITE" id="PS00018">
    <property type="entry name" value="EF_HAND_1"/>
    <property type="match status" value="1"/>
</dbReference>
<comment type="caution">
    <text evidence="5">The sequence shown here is derived from an EMBL/GenBank/DDBJ whole genome shotgun (WGS) entry which is preliminary data.</text>
</comment>
<sequence>MSSDPRRTGYVNGKVGKEIFEKSKLSKPTLSLLWELADQDKDGKLNINEFIVAMQLISKCKKGYPIPAVLPKSLQNIIGESIPVTSLIDKMDNISPKFGIPNTTTTDNNNNNDDDGDVAKSYNTRNNDMDDDADYWKYMPAPPSNMFSNLKGRNNNKSGNRIPMTYSAGAGEASGVCLESAIEEDKRLSKELTESIDGGNEELQHILDMCGQLEVENSRLNVDVKVKESQLNDLKRQTEEETDELDRVNKQRREVNLEQISLRRDRAHLEEEIKHLQSLLDDGTASIALLSQQQMQLQNQVESIESQTRQSDGERRKAAEEHKSEVSRLREEQSQTSAVMSDYSQLERDEVETAKQNTTKTNLNNELTILNTKPDVDKYTSSGIERDLAPTSTSGSRKWIDQVTKSTNKGVPSVNAFNNKEQLQSTPKGGIKNMLL</sequence>
<accession>A0A7J6MM20</accession>
<dbReference type="PANTHER" id="PTHR11216:SF174">
    <property type="entry name" value="GH06923P"/>
    <property type="match status" value="1"/>
</dbReference>
<keyword evidence="1" id="KW-0106">Calcium</keyword>
<evidence type="ECO:0000259" key="4">
    <source>
        <dbReference type="PROSITE" id="PS50222"/>
    </source>
</evidence>
<dbReference type="GO" id="GO:0006897">
    <property type="term" value="P:endocytosis"/>
    <property type="evidence" value="ECO:0007669"/>
    <property type="project" value="TreeGrafter"/>
</dbReference>
<dbReference type="PANTHER" id="PTHR11216">
    <property type="entry name" value="EH DOMAIN"/>
    <property type="match status" value="1"/>
</dbReference>